<evidence type="ECO:0000259" key="8">
    <source>
        <dbReference type="PROSITE" id="PS50006"/>
    </source>
</evidence>
<dbReference type="GO" id="GO:0005829">
    <property type="term" value="C:cytosol"/>
    <property type="evidence" value="ECO:0007669"/>
    <property type="project" value="TreeGrafter"/>
</dbReference>
<dbReference type="OrthoDB" id="687730at2759"/>
<dbReference type="GO" id="GO:0000151">
    <property type="term" value="C:ubiquitin ligase complex"/>
    <property type="evidence" value="ECO:0007669"/>
    <property type="project" value="TreeGrafter"/>
</dbReference>
<dbReference type="GO" id="GO:0032153">
    <property type="term" value="C:cell division site"/>
    <property type="evidence" value="ECO:0007669"/>
    <property type="project" value="TreeGrafter"/>
</dbReference>
<dbReference type="Gene3D" id="3.30.40.10">
    <property type="entry name" value="Zinc/RING finger domain, C3HC4 (zinc finger)"/>
    <property type="match status" value="1"/>
</dbReference>
<evidence type="ECO:0008006" key="12">
    <source>
        <dbReference type="Google" id="ProtNLM"/>
    </source>
</evidence>
<evidence type="ECO:0000256" key="2">
    <source>
        <dbReference type="ARBA" id="ARBA00022723"/>
    </source>
</evidence>
<evidence type="ECO:0000256" key="5">
    <source>
        <dbReference type="ARBA" id="ARBA00022833"/>
    </source>
</evidence>
<dbReference type="GO" id="GO:0016567">
    <property type="term" value="P:protein ubiquitination"/>
    <property type="evidence" value="ECO:0007669"/>
    <property type="project" value="TreeGrafter"/>
</dbReference>
<dbReference type="InterPro" id="IPR013083">
    <property type="entry name" value="Znf_RING/FYVE/PHD"/>
</dbReference>
<keyword evidence="11" id="KW-1185">Reference proteome</keyword>
<evidence type="ECO:0000256" key="3">
    <source>
        <dbReference type="ARBA" id="ARBA00022771"/>
    </source>
</evidence>
<evidence type="ECO:0000313" key="10">
    <source>
        <dbReference type="EMBL" id="ORX58076.1"/>
    </source>
</evidence>
<keyword evidence="5" id="KW-0862">Zinc</keyword>
<comment type="caution">
    <text evidence="10">The sequence shown here is derived from an EMBL/GenBank/DDBJ whole genome shotgun (WGS) entry which is preliminary data.</text>
</comment>
<dbReference type="PROSITE" id="PS50089">
    <property type="entry name" value="ZF_RING_2"/>
    <property type="match status" value="1"/>
</dbReference>
<dbReference type="SUPFAM" id="SSF57850">
    <property type="entry name" value="RING/U-box"/>
    <property type="match status" value="1"/>
</dbReference>
<dbReference type="Gene3D" id="2.60.200.20">
    <property type="match status" value="1"/>
</dbReference>
<keyword evidence="4" id="KW-0833">Ubl conjugation pathway</keyword>
<keyword evidence="3 6" id="KW-0863">Zinc-finger</keyword>
<feature type="domain" description="FHA" evidence="8">
    <location>
        <begin position="89"/>
        <end position="143"/>
    </location>
</feature>
<dbReference type="EMBL" id="MCGT01000007">
    <property type="protein sequence ID" value="ORX58076.1"/>
    <property type="molecule type" value="Genomic_DNA"/>
</dbReference>
<dbReference type="Proteomes" id="UP000242146">
    <property type="component" value="Unassembled WGS sequence"/>
</dbReference>
<dbReference type="Pfam" id="PF17123">
    <property type="entry name" value="zf-RING_11"/>
    <property type="match status" value="1"/>
</dbReference>
<dbReference type="SUPFAM" id="SSF49879">
    <property type="entry name" value="SMAD/FHA domain"/>
    <property type="match status" value="1"/>
</dbReference>
<feature type="domain" description="RING-type" evidence="9">
    <location>
        <begin position="282"/>
        <end position="326"/>
    </location>
</feature>
<dbReference type="AlphaFoldDB" id="A0A1X2GP07"/>
<dbReference type="PANTHER" id="PTHR15067:SF7">
    <property type="entry name" value="E3 UBIQUITIN-PROTEIN LIGASE DMA1-RELATED"/>
    <property type="match status" value="1"/>
</dbReference>
<keyword evidence="2" id="KW-0479">Metal-binding</keyword>
<sequence length="345" mass="38194">MNSSPLLSRGFASLRRTHRHTMSNSEQRQTITVEEQEATTPSPPTPSAVPPPRAVVQEHRIRLVPNVGLATRCFVFDVIDRTLHSGVVLKLGRYSDRNSSPDRLSFKSKVVSRCHAEIWQEDGRIYIKDSGSSSGTFVNRARLSPANTSSRPFTIQDGDLIQLGVDYKGGVQPMYRAVRMRFEVDRAAQVQQTAFSRAAFRQLKHCLRRSSLTASKIPDASNISSSATHANSHITTQSNLSAYSQPPPSRPSSAEATSDHQHHHHSPSRSSSSSSSIDIQECCICLYVMGPGQALFIAPCSHIFHYRCLRPILQQNFPGFSCPLCRTYSDLDASVAIDPVDEMMV</sequence>
<dbReference type="InterPro" id="IPR001841">
    <property type="entry name" value="Znf_RING"/>
</dbReference>
<dbReference type="STRING" id="101127.A0A1X2GP07"/>
<evidence type="ECO:0000256" key="4">
    <source>
        <dbReference type="ARBA" id="ARBA00022786"/>
    </source>
</evidence>
<organism evidence="10 11">
    <name type="scientific">Hesseltinella vesiculosa</name>
    <dbReference type="NCBI Taxonomy" id="101127"/>
    <lineage>
        <taxon>Eukaryota</taxon>
        <taxon>Fungi</taxon>
        <taxon>Fungi incertae sedis</taxon>
        <taxon>Mucoromycota</taxon>
        <taxon>Mucoromycotina</taxon>
        <taxon>Mucoromycetes</taxon>
        <taxon>Mucorales</taxon>
        <taxon>Cunninghamellaceae</taxon>
        <taxon>Hesseltinella</taxon>
    </lineage>
</organism>
<dbReference type="GO" id="GO:0008270">
    <property type="term" value="F:zinc ion binding"/>
    <property type="evidence" value="ECO:0007669"/>
    <property type="project" value="UniProtKB-KW"/>
</dbReference>
<dbReference type="SMART" id="SM00184">
    <property type="entry name" value="RING"/>
    <property type="match status" value="1"/>
</dbReference>
<proteinExistence type="predicted"/>
<protein>
    <recommendedName>
        <fullName evidence="12">SMAD/FHA domain-containing protein</fullName>
    </recommendedName>
</protein>
<dbReference type="PROSITE" id="PS50006">
    <property type="entry name" value="FHA_DOMAIN"/>
    <property type="match status" value="1"/>
</dbReference>
<dbReference type="InterPro" id="IPR000253">
    <property type="entry name" value="FHA_dom"/>
</dbReference>
<feature type="compositionally biased region" description="Pro residues" evidence="7">
    <location>
        <begin position="41"/>
        <end position="52"/>
    </location>
</feature>
<dbReference type="PANTHER" id="PTHR15067">
    <property type="entry name" value="E3 UBIQUITIN-PROTEIN LIGASE RNF8"/>
    <property type="match status" value="1"/>
</dbReference>
<gene>
    <name evidence="10" type="ORF">DM01DRAFT_1302029</name>
</gene>
<name>A0A1X2GP07_9FUNG</name>
<dbReference type="GO" id="GO:0061630">
    <property type="term" value="F:ubiquitin protein ligase activity"/>
    <property type="evidence" value="ECO:0007669"/>
    <property type="project" value="TreeGrafter"/>
</dbReference>
<feature type="region of interest" description="Disordered" evidence="7">
    <location>
        <begin position="236"/>
        <end position="275"/>
    </location>
</feature>
<dbReference type="InterPro" id="IPR008984">
    <property type="entry name" value="SMAD_FHA_dom_sf"/>
</dbReference>
<dbReference type="GO" id="GO:0006511">
    <property type="term" value="P:ubiquitin-dependent protein catabolic process"/>
    <property type="evidence" value="ECO:0007669"/>
    <property type="project" value="TreeGrafter"/>
</dbReference>
<evidence type="ECO:0000256" key="1">
    <source>
        <dbReference type="ARBA" id="ARBA00022679"/>
    </source>
</evidence>
<evidence type="ECO:0000256" key="7">
    <source>
        <dbReference type="SAM" id="MobiDB-lite"/>
    </source>
</evidence>
<accession>A0A1X2GP07</accession>
<evidence type="ECO:0000256" key="6">
    <source>
        <dbReference type="PROSITE-ProRule" id="PRU00175"/>
    </source>
</evidence>
<dbReference type="SMART" id="SM00240">
    <property type="entry name" value="FHA"/>
    <property type="match status" value="1"/>
</dbReference>
<feature type="region of interest" description="Disordered" evidence="7">
    <location>
        <begin position="17"/>
        <end position="52"/>
    </location>
</feature>
<feature type="compositionally biased region" description="Polar residues" evidence="7">
    <location>
        <begin position="22"/>
        <end position="33"/>
    </location>
</feature>
<evidence type="ECO:0000313" key="11">
    <source>
        <dbReference type="Proteomes" id="UP000242146"/>
    </source>
</evidence>
<reference evidence="10 11" key="1">
    <citation type="submission" date="2016-07" db="EMBL/GenBank/DDBJ databases">
        <title>Pervasive Adenine N6-methylation of Active Genes in Fungi.</title>
        <authorList>
            <consortium name="DOE Joint Genome Institute"/>
            <person name="Mondo S.J."/>
            <person name="Dannebaum R.O."/>
            <person name="Kuo R.C."/>
            <person name="Labutti K."/>
            <person name="Haridas S."/>
            <person name="Kuo A."/>
            <person name="Salamov A."/>
            <person name="Ahrendt S.R."/>
            <person name="Lipzen A."/>
            <person name="Sullivan W."/>
            <person name="Andreopoulos W.B."/>
            <person name="Clum A."/>
            <person name="Lindquist E."/>
            <person name="Daum C."/>
            <person name="Ramamoorthy G.K."/>
            <person name="Gryganskyi A."/>
            <person name="Culley D."/>
            <person name="Magnuson J.K."/>
            <person name="James T.Y."/>
            <person name="O'Malley M.A."/>
            <person name="Stajich J.E."/>
            <person name="Spatafora J.W."/>
            <person name="Visel A."/>
            <person name="Grigoriev I.V."/>
        </authorList>
    </citation>
    <scope>NUCLEOTIDE SEQUENCE [LARGE SCALE GENOMIC DNA]</scope>
    <source>
        <strain evidence="10 11">NRRL 3301</strain>
    </source>
</reference>
<feature type="non-terminal residue" evidence="10">
    <location>
        <position position="345"/>
    </location>
</feature>
<dbReference type="Pfam" id="PF00498">
    <property type="entry name" value="FHA"/>
    <property type="match status" value="1"/>
</dbReference>
<evidence type="ECO:0000259" key="9">
    <source>
        <dbReference type="PROSITE" id="PS50089"/>
    </source>
</evidence>
<keyword evidence="1" id="KW-0808">Transferase</keyword>